<keyword evidence="2" id="KW-1185">Reference proteome</keyword>
<gene>
    <name evidence="1" type="ORF">JNW91_22270</name>
</gene>
<dbReference type="RefSeq" id="WP_203177423.1">
    <property type="nucleotide sequence ID" value="NZ_JAEVHM010000132.1"/>
</dbReference>
<sequence>MPNGVERRRRRGLDVLALLRKRRAEEGTDPDAGRYAARRADALARAAAWAQLHRW</sequence>
<proteinExistence type="predicted"/>
<organism evidence="1 2">
    <name type="scientific">Micromonospora parastrephiae</name>
    <dbReference type="NCBI Taxonomy" id="2806101"/>
    <lineage>
        <taxon>Bacteria</taxon>
        <taxon>Bacillati</taxon>
        <taxon>Actinomycetota</taxon>
        <taxon>Actinomycetes</taxon>
        <taxon>Micromonosporales</taxon>
        <taxon>Micromonosporaceae</taxon>
        <taxon>Micromonospora</taxon>
    </lineage>
</organism>
<dbReference type="Proteomes" id="UP000601027">
    <property type="component" value="Unassembled WGS sequence"/>
</dbReference>
<evidence type="ECO:0000313" key="2">
    <source>
        <dbReference type="Proteomes" id="UP000601027"/>
    </source>
</evidence>
<dbReference type="EMBL" id="JAEVHM010000132">
    <property type="protein sequence ID" value="MBM0234326.1"/>
    <property type="molecule type" value="Genomic_DNA"/>
</dbReference>
<name>A0ABS1XYI8_9ACTN</name>
<accession>A0ABS1XYI8</accession>
<evidence type="ECO:0000313" key="1">
    <source>
        <dbReference type="EMBL" id="MBM0234326.1"/>
    </source>
</evidence>
<comment type="caution">
    <text evidence="1">The sequence shown here is derived from an EMBL/GenBank/DDBJ whole genome shotgun (WGS) entry which is preliminary data.</text>
</comment>
<reference evidence="1 2" key="1">
    <citation type="submission" date="2021-01" db="EMBL/GenBank/DDBJ databases">
        <title>Draft genome sequence of Micromonospora sp. strain STR1_7.</title>
        <authorList>
            <person name="Karlyshev A."/>
            <person name="Jawad R."/>
        </authorList>
    </citation>
    <scope>NUCLEOTIDE SEQUENCE [LARGE SCALE GENOMIC DNA]</scope>
    <source>
        <strain evidence="1 2">STR1-7</strain>
    </source>
</reference>
<protein>
    <submittedName>
        <fullName evidence="1">Uncharacterized protein</fullName>
    </submittedName>
</protein>